<dbReference type="GeneID" id="85364171"/>
<dbReference type="RefSeq" id="XP_060335555.1">
    <property type="nucleotide sequence ID" value="XM_060480623.1"/>
</dbReference>
<proteinExistence type="predicted"/>
<dbReference type="GO" id="GO:0000981">
    <property type="term" value="F:DNA-binding transcription factor activity, RNA polymerase II-specific"/>
    <property type="evidence" value="ECO:0007669"/>
    <property type="project" value="InterPro"/>
</dbReference>
<dbReference type="PANTHER" id="PTHR47657:SF7">
    <property type="entry name" value="STEROL REGULATORY ELEMENT-BINDING PROTEIN ECM22"/>
    <property type="match status" value="1"/>
</dbReference>
<dbReference type="Pfam" id="PF00172">
    <property type="entry name" value="Zn_clus"/>
    <property type="match status" value="1"/>
</dbReference>
<dbReference type="AlphaFoldDB" id="A0AA39NF90"/>
<dbReference type="SUPFAM" id="SSF57701">
    <property type="entry name" value="Zn2/Cys6 DNA-binding domain"/>
    <property type="match status" value="1"/>
</dbReference>
<comment type="caution">
    <text evidence="3">The sequence shown here is derived from an EMBL/GenBank/DDBJ whole genome shotgun (WGS) entry which is preliminary data.</text>
</comment>
<dbReference type="PANTHER" id="PTHR47657">
    <property type="entry name" value="STEROL REGULATORY ELEMENT-BINDING PROTEIN ECM22"/>
    <property type="match status" value="1"/>
</dbReference>
<evidence type="ECO:0000256" key="1">
    <source>
        <dbReference type="SAM" id="MobiDB-lite"/>
    </source>
</evidence>
<dbReference type="PROSITE" id="PS00463">
    <property type="entry name" value="ZN2_CY6_FUNGAL_1"/>
    <property type="match status" value="1"/>
</dbReference>
<organism evidence="3 4">
    <name type="scientific">Armillaria tabescens</name>
    <name type="common">Ringless honey mushroom</name>
    <name type="synonym">Agaricus tabescens</name>
    <dbReference type="NCBI Taxonomy" id="1929756"/>
    <lineage>
        <taxon>Eukaryota</taxon>
        <taxon>Fungi</taxon>
        <taxon>Dikarya</taxon>
        <taxon>Basidiomycota</taxon>
        <taxon>Agaricomycotina</taxon>
        <taxon>Agaricomycetes</taxon>
        <taxon>Agaricomycetidae</taxon>
        <taxon>Agaricales</taxon>
        <taxon>Marasmiineae</taxon>
        <taxon>Physalacriaceae</taxon>
        <taxon>Desarmillaria</taxon>
    </lineage>
</organism>
<name>A0AA39NF90_ARMTA</name>
<dbReference type="InterPro" id="IPR052400">
    <property type="entry name" value="Zn2-C6_fungal_TF"/>
</dbReference>
<dbReference type="Pfam" id="PF11951">
    <property type="entry name" value="Fungal_trans_2"/>
    <property type="match status" value="1"/>
</dbReference>
<keyword evidence="4" id="KW-1185">Reference proteome</keyword>
<dbReference type="PRINTS" id="PR00755">
    <property type="entry name" value="AFLATOXINBRP"/>
</dbReference>
<dbReference type="InterPro" id="IPR021858">
    <property type="entry name" value="Fun_TF"/>
</dbReference>
<dbReference type="Gene3D" id="4.10.240.10">
    <property type="entry name" value="Zn(2)-C6 fungal-type DNA-binding domain"/>
    <property type="match status" value="1"/>
</dbReference>
<dbReference type="Proteomes" id="UP001175211">
    <property type="component" value="Unassembled WGS sequence"/>
</dbReference>
<evidence type="ECO:0000313" key="4">
    <source>
        <dbReference type="Proteomes" id="UP001175211"/>
    </source>
</evidence>
<dbReference type="InterPro" id="IPR001138">
    <property type="entry name" value="Zn2Cys6_DnaBD"/>
</dbReference>
<feature type="non-terminal residue" evidence="3">
    <location>
        <position position="1"/>
    </location>
</feature>
<protein>
    <recommendedName>
        <fullName evidence="2">Zn(2)-C6 fungal-type domain-containing protein</fullName>
    </recommendedName>
</protein>
<dbReference type="CDD" id="cd00067">
    <property type="entry name" value="GAL4"/>
    <property type="match status" value="1"/>
</dbReference>
<feature type="region of interest" description="Disordered" evidence="1">
    <location>
        <begin position="77"/>
        <end position="98"/>
    </location>
</feature>
<dbReference type="PROSITE" id="PS50048">
    <property type="entry name" value="ZN2_CY6_FUNGAL_2"/>
    <property type="match status" value="1"/>
</dbReference>
<evidence type="ECO:0000313" key="3">
    <source>
        <dbReference type="EMBL" id="KAK0464434.1"/>
    </source>
</evidence>
<dbReference type="GO" id="GO:0008270">
    <property type="term" value="F:zinc ion binding"/>
    <property type="evidence" value="ECO:0007669"/>
    <property type="project" value="InterPro"/>
</dbReference>
<dbReference type="InterPro" id="IPR036864">
    <property type="entry name" value="Zn2-C6_fun-type_DNA-bd_sf"/>
</dbReference>
<dbReference type="EMBL" id="JAUEPS010000006">
    <property type="protein sequence ID" value="KAK0464434.1"/>
    <property type="molecule type" value="Genomic_DNA"/>
</dbReference>
<reference evidence="3" key="1">
    <citation type="submission" date="2023-06" db="EMBL/GenBank/DDBJ databases">
        <authorList>
            <consortium name="Lawrence Berkeley National Laboratory"/>
            <person name="Ahrendt S."/>
            <person name="Sahu N."/>
            <person name="Indic B."/>
            <person name="Wong-Bajracharya J."/>
            <person name="Merenyi Z."/>
            <person name="Ke H.-M."/>
            <person name="Monk M."/>
            <person name="Kocsube S."/>
            <person name="Drula E."/>
            <person name="Lipzen A."/>
            <person name="Balint B."/>
            <person name="Henrissat B."/>
            <person name="Andreopoulos B."/>
            <person name="Martin F.M."/>
            <person name="Harder C.B."/>
            <person name="Rigling D."/>
            <person name="Ford K.L."/>
            <person name="Foster G.D."/>
            <person name="Pangilinan J."/>
            <person name="Papanicolaou A."/>
            <person name="Barry K."/>
            <person name="LaButti K."/>
            <person name="Viragh M."/>
            <person name="Koriabine M."/>
            <person name="Yan M."/>
            <person name="Riley R."/>
            <person name="Champramary S."/>
            <person name="Plett K.L."/>
            <person name="Tsai I.J."/>
            <person name="Slot J."/>
            <person name="Sipos G."/>
            <person name="Plett J."/>
            <person name="Nagy L.G."/>
            <person name="Grigoriev I.V."/>
        </authorList>
    </citation>
    <scope>NUCLEOTIDE SEQUENCE</scope>
    <source>
        <strain evidence="3">CCBAS 213</strain>
    </source>
</reference>
<dbReference type="SMART" id="SM00066">
    <property type="entry name" value="GAL4"/>
    <property type="match status" value="1"/>
</dbReference>
<evidence type="ECO:0000259" key="2">
    <source>
        <dbReference type="PROSITE" id="PS50048"/>
    </source>
</evidence>
<feature type="domain" description="Zn(2)-C6 fungal-type" evidence="2">
    <location>
        <begin position="36"/>
        <end position="66"/>
    </location>
</feature>
<accession>A0AA39NF90</accession>
<gene>
    <name evidence="3" type="ORF">EV420DRAFT_1760462</name>
</gene>
<sequence>MRVRVVDGPRSRRSKVTAFRPSAMSPIRPHRKTRTGCKTCKQRRVKCGEELPKCKNCIRRGIECVWINIPQNDSVVPGTSTPAASSSHKNPPSTISRRTGASSFDLLTLELMHHYATVTSHSLSSDPASSSLWRTFIPKIAFDPKNQCLLYAILAMSALHAHHANPTAGQYAVAASTYHWQAKTGLRKAEMDGKLDGDAVFITFSLVGLYEFATSSCSDSSEWHTTVRSLLPKVTKNWVKLQDGVLRPMLDTMAPMNISTPLREPFPSSLSALLSTTHSSPDVQE</sequence>